<comment type="caution">
    <text evidence="1">The sequence shown here is derived from an EMBL/GenBank/DDBJ whole genome shotgun (WGS) entry which is preliminary data.</text>
</comment>
<protein>
    <submittedName>
        <fullName evidence="1">Uncharacterized protein</fullName>
    </submittedName>
</protein>
<dbReference type="OrthoDB" id="10327559at2759"/>
<dbReference type="Proteomes" id="UP000192578">
    <property type="component" value="Unassembled WGS sequence"/>
</dbReference>
<organism evidence="1 2">
    <name type="scientific">Hypsibius exemplaris</name>
    <name type="common">Freshwater tardigrade</name>
    <dbReference type="NCBI Taxonomy" id="2072580"/>
    <lineage>
        <taxon>Eukaryota</taxon>
        <taxon>Metazoa</taxon>
        <taxon>Ecdysozoa</taxon>
        <taxon>Tardigrada</taxon>
        <taxon>Eutardigrada</taxon>
        <taxon>Parachela</taxon>
        <taxon>Hypsibioidea</taxon>
        <taxon>Hypsibiidae</taxon>
        <taxon>Hypsibius</taxon>
    </lineage>
</organism>
<name>A0A1W0W8Q6_HYPEX</name>
<dbReference type="EMBL" id="MTYJ01000169">
    <property type="protein sequence ID" value="OQV11542.1"/>
    <property type="molecule type" value="Genomic_DNA"/>
</dbReference>
<sequence length="112" mass="12282">MGYKFIGKNSTLGTVFNDTSISIGSEMCRRFNQPLPQPGLRIGVFFLAYSSQNSYGPRQVLKGPSAVITSDDSLCCARVEHPISPKEKIIVFDPECKDRSAILSVPNANMII</sequence>
<evidence type="ECO:0000313" key="1">
    <source>
        <dbReference type="EMBL" id="OQV11542.1"/>
    </source>
</evidence>
<reference evidence="2" key="1">
    <citation type="submission" date="2017-01" db="EMBL/GenBank/DDBJ databases">
        <title>Comparative genomics of anhydrobiosis in the tardigrade Hypsibius dujardini.</title>
        <authorList>
            <person name="Yoshida Y."/>
            <person name="Koutsovoulos G."/>
            <person name="Laetsch D."/>
            <person name="Stevens L."/>
            <person name="Kumar S."/>
            <person name="Horikawa D."/>
            <person name="Ishino K."/>
            <person name="Komine S."/>
            <person name="Tomita M."/>
            <person name="Blaxter M."/>
            <person name="Arakawa K."/>
        </authorList>
    </citation>
    <scope>NUCLEOTIDE SEQUENCE [LARGE SCALE GENOMIC DNA]</scope>
    <source>
        <strain evidence="2">Z151</strain>
    </source>
</reference>
<dbReference type="AlphaFoldDB" id="A0A1W0W8Q6"/>
<proteinExistence type="predicted"/>
<evidence type="ECO:0000313" key="2">
    <source>
        <dbReference type="Proteomes" id="UP000192578"/>
    </source>
</evidence>
<accession>A0A1W0W8Q6</accession>
<keyword evidence="2" id="KW-1185">Reference proteome</keyword>
<gene>
    <name evidence="1" type="ORF">BV898_14198</name>
</gene>